<dbReference type="AlphaFoldDB" id="S2JVH1"/>
<name>S2JVH1_MUCC1</name>
<dbReference type="Proteomes" id="UP000014254">
    <property type="component" value="Unassembled WGS sequence"/>
</dbReference>
<dbReference type="InParanoid" id="S2JVH1"/>
<evidence type="ECO:0000313" key="2">
    <source>
        <dbReference type="Proteomes" id="UP000014254"/>
    </source>
</evidence>
<reference evidence="2" key="1">
    <citation type="submission" date="2013-05" db="EMBL/GenBank/DDBJ databases">
        <title>The Genome sequence of Mucor circinelloides f. circinelloides 1006PhL.</title>
        <authorList>
            <consortium name="The Broad Institute Genomics Platform"/>
            <person name="Cuomo C."/>
            <person name="Earl A."/>
            <person name="Findley K."/>
            <person name="Lee S.C."/>
            <person name="Walker B."/>
            <person name="Young S."/>
            <person name="Zeng Q."/>
            <person name="Gargeya S."/>
            <person name="Fitzgerald M."/>
            <person name="Haas B."/>
            <person name="Abouelleil A."/>
            <person name="Allen A.W."/>
            <person name="Alvarado L."/>
            <person name="Arachchi H.M."/>
            <person name="Berlin A.M."/>
            <person name="Chapman S.B."/>
            <person name="Gainer-Dewar J."/>
            <person name="Goldberg J."/>
            <person name="Griggs A."/>
            <person name="Gujja S."/>
            <person name="Hansen M."/>
            <person name="Howarth C."/>
            <person name="Imamovic A."/>
            <person name="Ireland A."/>
            <person name="Larimer J."/>
            <person name="McCowan C."/>
            <person name="Murphy C."/>
            <person name="Pearson M."/>
            <person name="Poon T.W."/>
            <person name="Priest M."/>
            <person name="Roberts A."/>
            <person name="Saif S."/>
            <person name="Shea T."/>
            <person name="Sisk P."/>
            <person name="Sykes S."/>
            <person name="Wortman J."/>
            <person name="Nusbaum C."/>
            <person name="Birren B."/>
        </authorList>
    </citation>
    <scope>NUCLEOTIDE SEQUENCE [LARGE SCALE GENOMIC DNA]</scope>
    <source>
        <strain evidence="2">1006PhL</strain>
    </source>
</reference>
<dbReference type="OrthoDB" id="10337608at2759"/>
<proteinExistence type="predicted"/>
<evidence type="ECO:0000313" key="1">
    <source>
        <dbReference type="EMBL" id="EPB92397.1"/>
    </source>
</evidence>
<keyword evidence="2" id="KW-1185">Reference proteome</keyword>
<accession>S2JVH1</accession>
<protein>
    <submittedName>
        <fullName evidence="1">Uncharacterized protein</fullName>
    </submittedName>
</protein>
<gene>
    <name evidence="1" type="ORF">HMPREF1544_00695</name>
</gene>
<sequence length="154" mass="17587">MDKVFPPNSDKWNQWEMVKVLVQRQEASEESLAIHNKGALIKCHIAPSASNIDLNSPRGFRLLLSQIEFLLPENRNHITPLHISDSVISEMETLDMLNDTTWPELIETPPAADTMEWSNTTTMSKIYQQISSDNHICVIWIEDLDRCKSLASLI</sequence>
<dbReference type="VEuPathDB" id="FungiDB:HMPREF1544_00695"/>
<dbReference type="EMBL" id="KE123900">
    <property type="protein sequence ID" value="EPB92397.1"/>
    <property type="molecule type" value="Genomic_DNA"/>
</dbReference>
<organism evidence="1 2">
    <name type="scientific">Mucor circinelloides f. circinelloides (strain 1006PhL)</name>
    <name type="common">Mucormycosis agent</name>
    <name type="synonym">Calyptromyces circinelloides</name>
    <dbReference type="NCBI Taxonomy" id="1220926"/>
    <lineage>
        <taxon>Eukaryota</taxon>
        <taxon>Fungi</taxon>
        <taxon>Fungi incertae sedis</taxon>
        <taxon>Mucoromycota</taxon>
        <taxon>Mucoromycotina</taxon>
        <taxon>Mucoromycetes</taxon>
        <taxon>Mucorales</taxon>
        <taxon>Mucorineae</taxon>
        <taxon>Mucoraceae</taxon>
        <taxon>Mucor</taxon>
    </lineage>
</organism>
<dbReference type="STRING" id="1220926.S2JVH1"/>